<comment type="caution">
    <text evidence="2">The sequence shown here is derived from an EMBL/GenBank/DDBJ whole genome shotgun (WGS) entry which is preliminary data.</text>
</comment>
<keyword evidence="3" id="KW-1185">Reference proteome</keyword>
<evidence type="ECO:0000313" key="2">
    <source>
        <dbReference type="EMBL" id="KAK2184508.1"/>
    </source>
</evidence>
<feature type="signal peptide" evidence="1">
    <location>
        <begin position="1"/>
        <end position="16"/>
    </location>
</feature>
<keyword evidence="1" id="KW-0732">Signal</keyword>
<protein>
    <submittedName>
        <fullName evidence="2">Uncharacterized protein</fullName>
    </submittedName>
</protein>
<accession>A0AAD9NXV1</accession>
<evidence type="ECO:0000256" key="1">
    <source>
        <dbReference type="SAM" id="SignalP"/>
    </source>
</evidence>
<gene>
    <name evidence="2" type="ORF">NP493_262g01059</name>
</gene>
<feature type="chain" id="PRO_5041897564" evidence="1">
    <location>
        <begin position="17"/>
        <end position="40"/>
    </location>
</feature>
<dbReference type="Proteomes" id="UP001209878">
    <property type="component" value="Unassembled WGS sequence"/>
</dbReference>
<dbReference type="AlphaFoldDB" id="A0AAD9NXV1"/>
<proteinExistence type="predicted"/>
<organism evidence="2 3">
    <name type="scientific">Ridgeia piscesae</name>
    <name type="common">Tubeworm</name>
    <dbReference type="NCBI Taxonomy" id="27915"/>
    <lineage>
        <taxon>Eukaryota</taxon>
        <taxon>Metazoa</taxon>
        <taxon>Spiralia</taxon>
        <taxon>Lophotrochozoa</taxon>
        <taxon>Annelida</taxon>
        <taxon>Polychaeta</taxon>
        <taxon>Sedentaria</taxon>
        <taxon>Canalipalpata</taxon>
        <taxon>Sabellida</taxon>
        <taxon>Siboglinidae</taxon>
        <taxon>Ridgeia</taxon>
    </lineage>
</organism>
<reference evidence="2" key="1">
    <citation type="journal article" date="2023" name="Mol. Biol. Evol.">
        <title>Third-Generation Sequencing Reveals the Adaptive Role of the Epigenome in Three Deep-Sea Polychaetes.</title>
        <authorList>
            <person name="Perez M."/>
            <person name="Aroh O."/>
            <person name="Sun Y."/>
            <person name="Lan Y."/>
            <person name="Juniper S.K."/>
            <person name="Young C.R."/>
            <person name="Angers B."/>
            <person name="Qian P.Y."/>
        </authorList>
    </citation>
    <scope>NUCLEOTIDE SEQUENCE</scope>
    <source>
        <strain evidence="2">R07B-5</strain>
    </source>
</reference>
<name>A0AAD9NXV1_RIDPI</name>
<dbReference type="EMBL" id="JAODUO010000263">
    <property type="protein sequence ID" value="KAK2184508.1"/>
    <property type="molecule type" value="Genomic_DNA"/>
</dbReference>
<sequence length="40" mass="4256">MLGIGLLLTCLQTARICSIAAYRLCTCTEPVLSCSSFCIS</sequence>
<evidence type="ECO:0000313" key="3">
    <source>
        <dbReference type="Proteomes" id="UP001209878"/>
    </source>
</evidence>